<protein>
    <submittedName>
        <fullName evidence="1">Uncharacterized protein</fullName>
    </submittedName>
</protein>
<comment type="caution">
    <text evidence="1">The sequence shown here is derived from an EMBL/GenBank/DDBJ whole genome shotgun (WGS) entry which is preliminary data.</text>
</comment>
<proteinExistence type="predicted"/>
<evidence type="ECO:0000313" key="2">
    <source>
        <dbReference type="Proteomes" id="UP000823775"/>
    </source>
</evidence>
<evidence type="ECO:0000313" key="1">
    <source>
        <dbReference type="EMBL" id="MCE0481772.1"/>
    </source>
</evidence>
<dbReference type="Proteomes" id="UP000823775">
    <property type="component" value="Unassembled WGS sequence"/>
</dbReference>
<dbReference type="EMBL" id="JACEIK010005550">
    <property type="protein sequence ID" value="MCE0481772.1"/>
    <property type="molecule type" value="Genomic_DNA"/>
</dbReference>
<accession>A0ABS8VNL4</accession>
<keyword evidence="2" id="KW-1185">Reference proteome</keyword>
<organism evidence="1 2">
    <name type="scientific">Datura stramonium</name>
    <name type="common">Jimsonweed</name>
    <name type="synonym">Common thornapple</name>
    <dbReference type="NCBI Taxonomy" id="4076"/>
    <lineage>
        <taxon>Eukaryota</taxon>
        <taxon>Viridiplantae</taxon>
        <taxon>Streptophyta</taxon>
        <taxon>Embryophyta</taxon>
        <taxon>Tracheophyta</taxon>
        <taxon>Spermatophyta</taxon>
        <taxon>Magnoliopsida</taxon>
        <taxon>eudicotyledons</taxon>
        <taxon>Gunneridae</taxon>
        <taxon>Pentapetalae</taxon>
        <taxon>asterids</taxon>
        <taxon>lamiids</taxon>
        <taxon>Solanales</taxon>
        <taxon>Solanaceae</taxon>
        <taxon>Solanoideae</taxon>
        <taxon>Datureae</taxon>
        <taxon>Datura</taxon>
    </lineage>
</organism>
<sequence length="113" mass="12420">MRTAERPVRTYSDTRTIISVLEAPRVGLEDYEPYLPTEECGLDAFHCKNGYSIASSSVSKERTAFHQTWIADARHIKERMFSPASSHTGPVCGLCIAKCGGKSTADVVTVKIL</sequence>
<gene>
    <name evidence="1" type="ORF">HAX54_039817</name>
</gene>
<reference evidence="1 2" key="1">
    <citation type="journal article" date="2021" name="BMC Genomics">
        <title>Datura genome reveals duplications of psychoactive alkaloid biosynthetic genes and high mutation rate following tissue culture.</title>
        <authorList>
            <person name="Rajewski A."/>
            <person name="Carter-House D."/>
            <person name="Stajich J."/>
            <person name="Litt A."/>
        </authorList>
    </citation>
    <scope>NUCLEOTIDE SEQUENCE [LARGE SCALE GENOMIC DNA]</scope>
    <source>
        <strain evidence="1">AR-01</strain>
    </source>
</reference>
<name>A0ABS8VNL4_DATST</name>